<dbReference type="Gene3D" id="1.10.10.10">
    <property type="entry name" value="Winged helix-like DNA-binding domain superfamily/Winged helix DNA-binding domain"/>
    <property type="match status" value="1"/>
</dbReference>
<dbReference type="InterPro" id="IPR047796">
    <property type="entry name" value="SdpR-like_repress"/>
</dbReference>
<dbReference type="InterPro" id="IPR036388">
    <property type="entry name" value="WH-like_DNA-bd_sf"/>
</dbReference>
<dbReference type="Proteomes" id="UP001179600">
    <property type="component" value="Chromosome"/>
</dbReference>
<dbReference type="InterPro" id="IPR051081">
    <property type="entry name" value="HTH_MetalResp_TranReg"/>
</dbReference>
<dbReference type="InterPro" id="IPR011991">
    <property type="entry name" value="ArsR-like_HTH"/>
</dbReference>
<dbReference type="RefSeq" id="WP_023605462.1">
    <property type="nucleotide sequence ID" value="NZ_BKBT01000002.1"/>
</dbReference>
<sequence>MSSSLELFKAIGHPIRYDIIVLLKKGPMTAGDISSHFSQSPATISHHLKQLKEAKMIRERKDKNYIIYELNLSVIQEAMIWFQSFM</sequence>
<dbReference type="CDD" id="cd00090">
    <property type="entry name" value="HTH_ARSR"/>
    <property type="match status" value="1"/>
</dbReference>
<dbReference type="PRINTS" id="PR00778">
    <property type="entry name" value="HTHARSR"/>
</dbReference>
<keyword evidence="2" id="KW-0238">DNA-binding</keyword>
<keyword evidence="1" id="KW-0805">Transcription regulation</keyword>
<evidence type="ECO:0000313" key="5">
    <source>
        <dbReference type="EMBL" id="WCG21898.1"/>
    </source>
</evidence>
<feature type="domain" description="HTH arsR-type" evidence="4">
    <location>
        <begin position="1"/>
        <end position="86"/>
    </location>
</feature>
<dbReference type="SMART" id="SM00418">
    <property type="entry name" value="HTH_ARSR"/>
    <property type="match status" value="1"/>
</dbReference>
<dbReference type="EMBL" id="CP116507">
    <property type="protein sequence ID" value="WCG21898.1"/>
    <property type="molecule type" value="Genomic_DNA"/>
</dbReference>
<dbReference type="GO" id="GO:0003677">
    <property type="term" value="F:DNA binding"/>
    <property type="evidence" value="ECO:0007669"/>
    <property type="project" value="UniProtKB-KW"/>
</dbReference>
<dbReference type="InterPro" id="IPR001845">
    <property type="entry name" value="HTH_ArsR_DNA-bd_dom"/>
</dbReference>
<evidence type="ECO:0000313" key="6">
    <source>
        <dbReference type="Proteomes" id="UP001179600"/>
    </source>
</evidence>
<accession>A0AAE9XCZ5</accession>
<dbReference type="GO" id="GO:0003700">
    <property type="term" value="F:DNA-binding transcription factor activity"/>
    <property type="evidence" value="ECO:0007669"/>
    <property type="project" value="InterPro"/>
</dbReference>
<dbReference type="PROSITE" id="PS50987">
    <property type="entry name" value="HTH_ARSR_2"/>
    <property type="match status" value="1"/>
</dbReference>
<evidence type="ECO:0000259" key="4">
    <source>
        <dbReference type="PROSITE" id="PS50987"/>
    </source>
</evidence>
<dbReference type="SUPFAM" id="SSF46785">
    <property type="entry name" value="Winged helix' DNA-binding domain"/>
    <property type="match status" value="1"/>
</dbReference>
<dbReference type="GeneID" id="72384738"/>
<evidence type="ECO:0000256" key="1">
    <source>
        <dbReference type="ARBA" id="ARBA00023015"/>
    </source>
</evidence>
<evidence type="ECO:0000256" key="3">
    <source>
        <dbReference type="ARBA" id="ARBA00023163"/>
    </source>
</evidence>
<name>A0AAE9XCZ5_9ENTE</name>
<dbReference type="PANTHER" id="PTHR33154:SF33">
    <property type="entry name" value="TRANSCRIPTIONAL REPRESSOR SDPR"/>
    <property type="match status" value="1"/>
</dbReference>
<dbReference type="Pfam" id="PF01022">
    <property type="entry name" value="HTH_5"/>
    <property type="match status" value="1"/>
</dbReference>
<evidence type="ECO:0000256" key="2">
    <source>
        <dbReference type="ARBA" id="ARBA00023125"/>
    </source>
</evidence>
<reference evidence="5" key="1">
    <citation type="submission" date="2023-01" db="EMBL/GenBank/DDBJ databases">
        <title>Oxazolidinone resistance genes in florfenicol resistant enterococci from beef cattle and veal calves at slaughter.</title>
        <authorList>
            <person name="Biggel M."/>
        </authorList>
    </citation>
    <scope>NUCLEOTIDE SEQUENCE</scope>
    <source>
        <strain evidence="5">K204-1</strain>
    </source>
</reference>
<gene>
    <name evidence="5" type="ORF">PML95_05675</name>
</gene>
<dbReference type="InterPro" id="IPR036390">
    <property type="entry name" value="WH_DNA-bd_sf"/>
</dbReference>
<organism evidence="5 6">
    <name type="scientific">Vagococcus lutrae</name>
    <dbReference type="NCBI Taxonomy" id="81947"/>
    <lineage>
        <taxon>Bacteria</taxon>
        <taxon>Bacillati</taxon>
        <taxon>Bacillota</taxon>
        <taxon>Bacilli</taxon>
        <taxon>Lactobacillales</taxon>
        <taxon>Enterococcaceae</taxon>
        <taxon>Vagococcus</taxon>
    </lineage>
</organism>
<dbReference type="PANTHER" id="PTHR33154">
    <property type="entry name" value="TRANSCRIPTIONAL REGULATOR, ARSR FAMILY"/>
    <property type="match status" value="1"/>
</dbReference>
<protein>
    <submittedName>
        <fullName evidence="5">Autorepressor SdpR family transcription factor</fullName>
    </submittedName>
</protein>
<dbReference type="NCBIfam" id="NF033788">
    <property type="entry name" value="HTH_metalloreg"/>
    <property type="match status" value="1"/>
</dbReference>
<dbReference type="NCBIfam" id="NF033789">
    <property type="entry name" value="repress_SdpR"/>
    <property type="match status" value="1"/>
</dbReference>
<keyword evidence="3" id="KW-0804">Transcription</keyword>
<proteinExistence type="predicted"/>
<dbReference type="AlphaFoldDB" id="A0AAE9XCZ5"/>